<name>A0A5J4ULA8_9EUKA</name>
<dbReference type="GO" id="GO:0005737">
    <property type="term" value="C:cytoplasm"/>
    <property type="evidence" value="ECO:0007669"/>
    <property type="project" value="TreeGrafter"/>
</dbReference>
<evidence type="ECO:0000313" key="2">
    <source>
        <dbReference type="EMBL" id="KAA6371207.1"/>
    </source>
</evidence>
<dbReference type="Proteomes" id="UP000324800">
    <property type="component" value="Unassembled WGS sequence"/>
</dbReference>
<keyword evidence="2" id="KW-0808">Transferase</keyword>
<dbReference type="SUPFAM" id="SSF56112">
    <property type="entry name" value="Protein kinase-like (PK-like)"/>
    <property type="match status" value="1"/>
</dbReference>
<dbReference type="InterPro" id="IPR000719">
    <property type="entry name" value="Prot_kinase_dom"/>
</dbReference>
<organism evidence="2 3">
    <name type="scientific">Streblomastix strix</name>
    <dbReference type="NCBI Taxonomy" id="222440"/>
    <lineage>
        <taxon>Eukaryota</taxon>
        <taxon>Metamonada</taxon>
        <taxon>Preaxostyla</taxon>
        <taxon>Oxymonadida</taxon>
        <taxon>Streblomastigidae</taxon>
        <taxon>Streblomastix</taxon>
    </lineage>
</organism>
<dbReference type="InterPro" id="IPR011009">
    <property type="entry name" value="Kinase-like_dom_sf"/>
</dbReference>
<sequence length="264" mass="30620">MEAYKTAGLFSIKFQMAKSLENAVETKNILSDYKIVQQIGYGSKANEYSAFDRQTNEIVCIKVLQKENQLEAKKTKTHWKKEFRLLRMFKSPFIMKYYTSFETSNSNILVLELCQLGSLDSLITRMKSEETLHITEKQIVDWMIQILLALSLLKNSKIIHRNIKPANIFLTYDLSVMLGDFGSSIDVSKTNEKSHHKAGNMQYKSPEMCLCSIESKQNEYDYKTDIWSLGISLYELCSLKLPYYGKSEEKMLQKINNIIIERIP</sequence>
<accession>A0A5J4ULA8</accession>
<protein>
    <submittedName>
        <fullName evidence="2">Putative serine/threonine-protein kinase Nek5</fullName>
    </submittedName>
</protein>
<dbReference type="AlphaFoldDB" id="A0A5J4ULA8"/>
<dbReference type="PROSITE" id="PS50011">
    <property type="entry name" value="PROTEIN_KINASE_DOM"/>
    <property type="match status" value="1"/>
</dbReference>
<evidence type="ECO:0000313" key="3">
    <source>
        <dbReference type="Proteomes" id="UP000324800"/>
    </source>
</evidence>
<dbReference type="GO" id="GO:0005524">
    <property type="term" value="F:ATP binding"/>
    <property type="evidence" value="ECO:0007669"/>
    <property type="project" value="InterPro"/>
</dbReference>
<dbReference type="Pfam" id="PF00069">
    <property type="entry name" value="Pkinase"/>
    <property type="match status" value="1"/>
</dbReference>
<dbReference type="Gene3D" id="1.10.510.10">
    <property type="entry name" value="Transferase(Phosphotransferase) domain 1"/>
    <property type="match status" value="1"/>
</dbReference>
<dbReference type="OrthoDB" id="10252171at2759"/>
<comment type="caution">
    <text evidence="2">The sequence shown here is derived from an EMBL/GenBank/DDBJ whole genome shotgun (WGS) entry which is preliminary data.</text>
</comment>
<gene>
    <name evidence="2" type="ORF">EZS28_033265</name>
</gene>
<feature type="domain" description="Protein kinase" evidence="1">
    <location>
        <begin position="33"/>
        <end position="264"/>
    </location>
</feature>
<dbReference type="GO" id="GO:0004674">
    <property type="term" value="F:protein serine/threonine kinase activity"/>
    <property type="evidence" value="ECO:0007669"/>
    <property type="project" value="TreeGrafter"/>
</dbReference>
<reference evidence="2 3" key="1">
    <citation type="submission" date="2019-03" db="EMBL/GenBank/DDBJ databases">
        <title>Single cell metagenomics reveals metabolic interactions within the superorganism composed of flagellate Streblomastix strix and complex community of Bacteroidetes bacteria on its surface.</title>
        <authorList>
            <person name="Treitli S.C."/>
            <person name="Kolisko M."/>
            <person name="Husnik F."/>
            <person name="Keeling P."/>
            <person name="Hampl V."/>
        </authorList>
    </citation>
    <scope>NUCLEOTIDE SEQUENCE [LARGE SCALE GENOMIC DNA]</scope>
    <source>
        <strain evidence="2">ST1C</strain>
    </source>
</reference>
<feature type="non-terminal residue" evidence="2">
    <location>
        <position position="264"/>
    </location>
</feature>
<evidence type="ECO:0000259" key="1">
    <source>
        <dbReference type="PROSITE" id="PS50011"/>
    </source>
</evidence>
<keyword evidence="2" id="KW-0418">Kinase</keyword>
<dbReference type="InterPro" id="IPR053235">
    <property type="entry name" value="Ser_Thr_kinase"/>
</dbReference>
<dbReference type="PANTHER" id="PTHR24361">
    <property type="entry name" value="MITOGEN-ACTIVATED KINASE KINASE KINASE"/>
    <property type="match status" value="1"/>
</dbReference>
<proteinExistence type="predicted"/>
<dbReference type="EMBL" id="SNRW01014679">
    <property type="protein sequence ID" value="KAA6371207.1"/>
    <property type="molecule type" value="Genomic_DNA"/>
</dbReference>